<dbReference type="EMBL" id="JBEPMN010000018">
    <property type="protein sequence ID" value="MET3663073.1"/>
    <property type="molecule type" value="Genomic_DNA"/>
</dbReference>
<evidence type="ECO:0000256" key="5">
    <source>
        <dbReference type="ARBA" id="ARBA00022989"/>
    </source>
</evidence>
<dbReference type="SUPFAM" id="SSF103473">
    <property type="entry name" value="MFS general substrate transporter"/>
    <property type="match status" value="1"/>
</dbReference>
<feature type="transmembrane region" description="Helical" evidence="7">
    <location>
        <begin position="172"/>
        <end position="190"/>
    </location>
</feature>
<dbReference type="PANTHER" id="PTHR23513:SF9">
    <property type="entry name" value="ENTEROBACTIN EXPORTER ENTS"/>
    <property type="match status" value="1"/>
</dbReference>
<feature type="transmembrane region" description="Helical" evidence="7">
    <location>
        <begin position="288"/>
        <end position="305"/>
    </location>
</feature>
<name>A0ABV2KPR9_9HYPH</name>
<protein>
    <submittedName>
        <fullName evidence="9">MFS family permease</fullName>
    </submittedName>
</protein>
<dbReference type="InterPro" id="IPR036259">
    <property type="entry name" value="MFS_trans_sf"/>
</dbReference>
<keyword evidence="10" id="KW-1185">Reference proteome</keyword>
<organism evidence="9 10">
    <name type="scientific">Aquamicrobium ahrensii</name>
    <dbReference type="NCBI Taxonomy" id="469551"/>
    <lineage>
        <taxon>Bacteria</taxon>
        <taxon>Pseudomonadati</taxon>
        <taxon>Pseudomonadota</taxon>
        <taxon>Alphaproteobacteria</taxon>
        <taxon>Hyphomicrobiales</taxon>
        <taxon>Phyllobacteriaceae</taxon>
        <taxon>Aquamicrobium</taxon>
    </lineage>
</organism>
<evidence type="ECO:0000313" key="10">
    <source>
        <dbReference type="Proteomes" id="UP001549143"/>
    </source>
</evidence>
<reference evidence="9 10" key="1">
    <citation type="submission" date="2024-06" db="EMBL/GenBank/DDBJ databases">
        <title>Genomic Encyclopedia of Type Strains, Phase IV (KMG-IV): sequencing the most valuable type-strain genomes for metagenomic binning, comparative biology and taxonomic classification.</title>
        <authorList>
            <person name="Goeker M."/>
        </authorList>
    </citation>
    <scope>NUCLEOTIDE SEQUENCE [LARGE SCALE GENOMIC DNA]</scope>
    <source>
        <strain evidence="9 10">DSM 19730</strain>
    </source>
</reference>
<dbReference type="Pfam" id="PF05977">
    <property type="entry name" value="MFS_3"/>
    <property type="match status" value="1"/>
</dbReference>
<feature type="transmembrane region" description="Helical" evidence="7">
    <location>
        <begin position="106"/>
        <end position="130"/>
    </location>
</feature>
<keyword evidence="2" id="KW-0813">Transport</keyword>
<keyword evidence="6 7" id="KW-0472">Membrane</keyword>
<dbReference type="RefSeq" id="WP_354152897.1">
    <property type="nucleotide sequence ID" value="NZ_JBEPMN010000018.1"/>
</dbReference>
<comment type="caution">
    <text evidence="9">The sequence shown here is derived from an EMBL/GenBank/DDBJ whole genome shotgun (WGS) entry which is preliminary data.</text>
</comment>
<feature type="transmembrane region" description="Helical" evidence="7">
    <location>
        <begin position="259"/>
        <end position="276"/>
    </location>
</feature>
<evidence type="ECO:0000256" key="7">
    <source>
        <dbReference type="SAM" id="Phobius"/>
    </source>
</evidence>
<feature type="transmembrane region" description="Helical" evidence="7">
    <location>
        <begin position="46"/>
        <end position="66"/>
    </location>
</feature>
<keyword evidence="5 7" id="KW-1133">Transmembrane helix</keyword>
<accession>A0ABV2KPR9</accession>
<feature type="transmembrane region" description="Helical" evidence="7">
    <location>
        <begin position="18"/>
        <end position="40"/>
    </location>
</feature>
<sequence>MTDVPPTLAQTPNFLAYLLARFAFGVISRMLVVVVGWQIYDLTDNPLHLGYVGLVMFAPVLFLGLIAGDLADRFDRALLVAAGSLVACAALIGLAVTALLPETSLAAIYVCTAFAGVGIALSKPALWALLPQIVHSSQLPTAISSATIATQISVIMGPALAGLLLMAGIATGYGAAAFFACLSAVLVLRLTSVKQRSTLPVSGEPTLSRMMGGIRYIRRTPVILGVVMLDLFAVLLGSVIVLLPVFARDILEVGPAGLGALRAAPAVGALGAAAILTRYTPRRHAGTVMLWFTALFGVAIVVFAVSENIMLSLAALGVAGAADMMSVVIRQSVLQLGTPDEIRGRVVAVSQMFVSGSNELGDFRAGMVAAMIGAVPAAIAGGLSTLVVVGVATCVFPAIRQLADPRMVEPK</sequence>
<dbReference type="InterPro" id="IPR020846">
    <property type="entry name" value="MFS_dom"/>
</dbReference>
<dbReference type="PANTHER" id="PTHR23513">
    <property type="entry name" value="INTEGRAL MEMBRANE EFFLUX PROTEIN-RELATED"/>
    <property type="match status" value="1"/>
</dbReference>
<keyword evidence="3" id="KW-1003">Cell membrane</keyword>
<gene>
    <name evidence="9" type="ORF">ABID44_003428</name>
</gene>
<comment type="subcellular location">
    <subcellularLocation>
        <location evidence="1">Cell membrane</location>
        <topology evidence="1">Multi-pass membrane protein</topology>
    </subcellularLocation>
</comment>
<evidence type="ECO:0000256" key="2">
    <source>
        <dbReference type="ARBA" id="ARBA00022448"/>
    </source>
</evidence>
<keyword evidence="4 7" id="KW-0812">Transmembrane</keyword>
<evidence type="ECO:0000259" key="8">
    <source>
        <dbReference type="PROSITE" id="PS50850"/>
    </source>
</evidence>
<evidence type="ECO:0000256" key="1">
    <source>
        <dbReference type="ARBA" id="ARBA00004651"/>
    </source>
</evidence>
<feature type="transmembrane region" description="Helical" evidence="7">
    <location>
        <begin position="368"/>
        <end position="399"/>
    </location>
</feature>
<feature type="transmembrane region" description="Helical" evidence="7">
    <location>
        <begin position="78"/>
        <end position="100"/>
    </location>
</feature>
<evidence type="ECO:0000256" key="3">
    <source>
        <dbReference type="ARBA" id="ARBA00022475"/>
    </source>
</evidence>
<dbReference type="Proteomes" id="UP001549143">
    <property type="component" value="Unassembled WGS sequence"/>
</dbReference>
<dbReference type="Gene3D" id="1.20.1250.20">
    <property type="entry name" value="MFS general substrate transporter like domains"/>
    <property type="match status" value="1"/>
</dbReference>
<evidence type="ECO:0000256" key="4">
    <source>
        <dbReference type="ARBA" id="ARBA00022692"/>
    </source>
</evidence>
<dbReference type="PROSITE" id="PS50850">
    <property type="entry name" value="MFS"/>
    <property type="match status" value="1"/>
</dbReference>
<feature type="domain" description="Major facilitator superfamily (MFS) profile" evidence="8">
    <location>
        <begin position="9"/>
        <end position="400"/>
    </location>
</feature>
<dbReference type="InterPro" id="IPR010290">
    <property type="entry name" value="TM_effector"/>
</dbReference>
<evidence type="ECO:0000256" key="6">
    <source>
        <dbReference type="ARBA" id="ARBA00023136"/>
    </source>
</evidence>
<proteinExistence type="predicted"/>
<evidence type="ECO:0000313" key="9">
    <source>
        <dbReference type="EMBL" id="MET3663073.1"/>
    </source>
</evidence>
<dbReference type="CDD" id="cd06173">
    <property type="entry name" value="MFS_MefA_like"/>
    <property type="match status" value="1"/>
</dbReference>
<feature type="transmembrane region" description="Helical" evidence="7">
    <location>
        <begin position="222"/>
        <end position="247"/>
    </location>
</feature>